<sequence length="268" mass="28301">MDFPRADAGEIYRPPTPVSLSPAVAPGDRPPTVGPLRQRGIGVICPFDMALDRELWRWMPPEVSLFFTRTVFVDEPVSVELALEVSDTADILAAARNLSGVSPEVMAYACTSGSFVNGVAGSDRISAAMECGGAPRGITTSGALVDALDYLAVHRLVVVTPYVADLASLLDVYLAESGRLVVAQSSLGLGENIWQVPYATAIELIRNADVPEAEAIFVSCTNLPTYDILAPLELELGKPIISANQVTAWAALRALGLAAVGPGQRLLA</sequence>
<dbReference type="RefSeq" id="WP_158253346.1">
    <property type="nucleotide sequence ID" value="NZ_FNIB01000003.1"/>
</dbReference>
<reference evidence="2 3" key="1">
    <citation type="submission" date="2016-10" db="EMBL/GenBank/DDBJ databases">
        <authorList>
            <person name="Varghese N."/>
            <person name="Submissions S."/>
        </authorList>
    </citation>
    <scope>NUCLEOTIDE SEQUENCE [LARGE SCALE GENOMIC DNA]</scope>
    <source>
        <strain evidence="2 3">CGMCC 1.11215</strain>
    </source>
</reference>
<feature type="compositionally biased region" description="Basic and acidic residues" evidence="1">
    <location>
        <begin position="1"/>
        <end position="10"/>
    </location>
</feature>
<dbReference type="EMBL" id="FNIB01000003">
    <property type="protein sequence ID" value="SDM99990.1"/>
    <property type="molecule type" value="Genomic_DNA"/>
</dbReference>
<evidence type="ECO:0000313" key="2">
    <source>
        <dbReference type="EMBL" id="SDM99990.1"/>
    </source>
</evidence>
<gene>
    <name evidence="2" type="ORF">SAMN05216368_103170</name>
</gene>
<proteinExistence type="predicted"/>
<dbReference type="Pfam" id="PF17645">
    <property type="entry name" value="Amdase"/>
    <property type="match status" value="1"/>
</dbReference>
<dbReference type="STRING" id="1424659.SAMN05216368_103170"/>
<dbReference type="AlphaFoldDB" id="A0A5E9FX16"/>
<protein>
    <submittedName>
        <fullName evidence="2">Maleate isomerase</fullName>
    </submittedName>
</protein>
<evidence type="ECO:0000256" key="1">
    <source>
        <dbReference type="SAM" id="MobiDB-lite"/>
    </source>
</evidence>
<name>A0A5E9FX16_9MICO</name>
<feature type="region of interest" description="Disordered" evidence="1">
    <location>
        <begin position="1"/>
        <end position="33"/>
    </location>
</feature>
<dbReference type="InterPro" id="IPR053714">
    <property type="entry name" value="Iso_Racemase_Enz_sf"/>
</dbReference>
<keyword evidence="2" id="KW-0413">Isomerase</keyword>
<dbReference type="PANTHER" id="PTHR40267">
    <property type="entry name" value="BLR3294 PROTEIN"/>
    <property type="match status" value="1"/>
</dbReference>
<evidence type="ECO:0000313" key="3">
    <source>
        <dbReference type="Proteomes" id="UP000199639"/>
    </source>
</evidence>
<accession>A0A5E9FX16</accession>
<dbReference type="InterPro" id="IPR026286">
    <property type="entry name" value="MaiA/AMDase"/>
</dbReference>
<dbReference type="GO" id="GO:0016853">
    <property type="term" value="F:isomerase activity"/>
    <property type="evidence" value="ECO:0007669"/>
    <property type="project" value="UniProtKB-KW"/>
</dbReference>
<dbReference type="Proteomes" id="UP000199639">
    <property type="component" value="Unassembled WGS sequence"/>
</dbReference>
<dbReference type="PIRSF" id="PIRSF015736">
    <property type="entry name" value="MI"/>
    <property type="match status" value="1"/>
</dbReference>
<organism evidence="2 3">
    <name type="scientific">Cryobacterium flavum</name>
    <dbReference type="NCBI Taxonomy" id="1424659"/>
    <lineage>
        <taxon>Bacteria</taxon>
        <taxon>Bacillati</taxon>
        <taxon>Actinomycetota</taxon>
        <taxon>Actinomycetes</taxon>
        <taxon>Micrococcales</taxon>
        <taxon>Microbacteriaceae</taxon>
        <taxon>Cryobacterium</taxon>
    </lineage>
</organism>
<dbReference type="Gene3D" id="3.40.50.12500">
    <property type="match status" value="1"/>
</dbReference>
<dbReference type="PANTHER" id="PTHR40267:SF1">
    <property type="entry name" value="BLR3294 PROTEIN"/>
    <property type="match status" value="1"/>
</dbReference>